<evidence type="ECO:0000313" key="2">
    <source>
        <dbReference type="Proteomes" id="UP000316125"/>
    </source>
</evidence>
<name>A0A4Y5YUB2_9MICO</name>
<gene>
    <name evidence="1" type="ORF">FIV50_17215</name>
</gene>
<dbReference type="AlphaFoldDB" id="A0A4Y5YUB2"/>
<organism evidence="1 2">
    <name type="scientific">Microbacterium foliorum</name>
    <dbReference type="NCBI Taxonomy" id="104336"/>
    <lineage>
        <taxon>Bacteria</taxon>
        <taxon>Bacillati</taxon>
        <taxon>Actinomycetota</taxon>
        <taxon>Actinomycetes</taxon>
        <taxon>Micrococcales</taxon>
        <taxon>Microbacteriaceae</taxon>
        <taxon>Microbacterium</taxon>
    </lineage>
</organism>
<dbReference type="EMBL" id="CP041040">
    <property type="protein sequence ID" value="QDE36367.1"/>
    <property type="molecule type" value="Genomic_DNA"/>
</dbReference>
<sequence>MATNIDPQEIVKQVTDRLAERYPEVQHEHISSLAVEELGKISNSRVTDYLTVLTERAVRSRLAK</sequence>
<dbReference type="NCBIfam" id="NF046112">
    <property type="entry name" value="MSMEG_6209_Nter"/>
    <property type="match status" value="1"/>
</dbReference>
<protein>
    <submittedName>
        <fullName evidence="1">Uncharacterized protein</fullName>
    </submittedName>
</protein>
<reference evidence="1 2" key="1">
    <citation type="submission" date="2019-06" db="EMBL/GenBank/DDBJ databases">
        <title>Complete genome of Microbacterium foliorum M2.</title>
        <authorList>
            <person name="Cao G."/>
        </authorList>
    </citation>
    <scope>NUCLEOTIDE SEQUENCE [LARGE SCALE GENOMIC DNA]</scope>
    <source>
        <strain evidence="1 2">M2</strain>
    </source>
</reference>
<dbReference type="OrthoDB" id="4277148at2"/>
<proteinExistence type="predicted"/>
<accession>A0A4Y5YUB2</accession>
<dbReference type="Gene3D" id="1.10.8.1060">
    <property type="entry name" value="Corynebacterium glutamicum thioredoxin-dependent arsenate reductase, N-terminal domain"/>
    <property type="match status" value="1"/>
</dbReference>
<dbReference type="RefSeq" id="WP_140038489.1">
    <property type="nucleotide sequence ID" value="NZ_CP041040.1"/>
</dbReference>
<dbReference type="Proteomes" id="UP000316125">
    <property type="component" value="Chromosome"/>
</dbReference>
<evidence type="ECO:0000313" key="1">
    <source>
        <dbReference type="EMBL" id="QDE36367.1"/>
    </source>
</evidence>